<feature type="transmembrane region" description="Helical" evidence="4">
    <location>
        <begin position="53"/>
        <end position="70"/>
    </location>
</feature>
<keyword evidence="3" id="KW-0560">Oxidoreductase</keyword>
<dbReference type="Pfam" id="PF04116">
    <property type="entry name" value="FA_hydroxylase"/>
    <property type="match status" value="1"/>
</dbReference>
<protein>
    <submittedName>
        <fullName evidence="6">Beta-carotene 3-hydroxylase</fullName>
    </submittedName>
</protein>
<evidence type="ECO:0000256" key="2">
    <source>
        <dbReference type="ARBA" id="ARBA00022746"/>
    </source>
</evidence>
<keyword evidence="4" id="KW-1133">Transmembrane helix</keyword>
<feature type="transmembrane region" description="Helical" evidence="4">
    <location>
        <begin position="76"/>
        <end position="94"/>
    </location>
</feature>
<keyword evidence="7" id="KW-1185">Reference proteome</keyword>
<reference evidence="6 7" key="1">
    <citation type="submission" date="2018-03" db="EMBL/GenBank/DDBJ databases">
        <title>Genomic Encyclopedia of Archaeal and Bacterial Type Strains, Phase II (KMG-II): from individual species to whole genera.</title>
        <authorList>
            <person name="Goeker M."/>
        </authorList>
    </citation>
    <scope>NUCLEOTIDE SEQUENCE [LARGE SCALE GENOMIC DNA]</scope>
    <source>
        <strain evidence="6 7">DSM 28229</strain>
    </source>
</reference>
<gene>
    <name evidence="6" type="ORF">BC781_10750</name>
</gene>
<dbReference type="InterPro" id="IPR006694">
    <property type="entry name" value="Fatty_acid_hydroxylase"/>
</dbReference>
<evidence type="ECO:0000256" key="3">
    <source>
        <dbReference type="ARBA" id="ARBA00023002"/>
    </source>
</evidence>
<dbReference type="OrthoDB" id="5243888at2"/>
<dbReference type="GO" id="GO:0005506">
    <property type="term" value="F:iron ion binding"/>
    <property type="evidence" value="ECO:0007669"/>
    <property type="project" value="InterPro"/>
</dbReference>
<sequence>MTIFIYFLSTLFTFCLMEGVAWFAHKYVMHGFLWGLHEDHHRVHNNLFEKNDLFALIFAVPSALLFIFGSLEGIDFRFFMGLGILIYGICYFLVHDVLIHRRFKWFDKTTNRYFRAIRKAHKVHHKHQQKEDGECFGMLFVPLKYFKETTKKEAVWK</sequence>
<comment type="caution">
    <text evidence="6">The sequence shown here is derived from an EMBL/GenBank/DDBJ whole genome shotgun (WGS) entry which is preliminary data.</text>
</comment>
<keyword evidence="4" id="KW-0812">Transmembrane</keyword>
<name>A0A315Z659_SEDFL</name>
<keyword evidence="4" id="KW-0472">Membrane</keyword>
<dbReference type="RefSeq" id="WP_109621551.1">
    <property type="nucleotide sequence ID" value="NZ_QGDO01000007.1"/>
</dbReference>
<evidence type="ECO:0000313" key="7">
    <source>
        <dbReference type="Proteomes" id="UP000245535"/>
    </source>
</evidence>
<dbReference type="InterPro" id="IPR045019">
    <property type="entry name" value="BETA-OHASE-like"/>
</dbReference>
<evidence type="ECO:0000313" key="6">
    <source>
        <dbReference type="EMBL" id="PWJ38460.1"/>
    </source>
</evidence>
<evidence type="ECO:0000256" key="4">
    <source>
        <dbReference type="SAM" id="Phobius"/>
    </source>
</evidence>
<comment type="similarity">
    <text evidence="1">Belongs to the sterol desaturase family.</text>
</comment>
<keyword evidence="2" id="KW-0125">Carotenoid biosynthesis</keyword>
<evidence type="ECO:0000259" key="5">
    <source>
        <dbReference type="Pfam" id="PF04116"/>
    </source>
</evidence>
<dbReference type="AlphaFoldDB" id="A0A315Z659"/>
<feature type="domain" description="Fatty acid hydroxylase" evidence="5">
    <location>
        <begin position="11"/>
        <end position="140"/>
    </location>
</feature>
<proteinExistence type="inferred from homology"/>
<dbReference type="GO" id="GO:0016123">
    <property type="term" value="P:xanthophyll biosynthetic process"/>
    <property type="evidence" value="ECO:0007669"/>
    <property type="project" value="TreeGrafter"/>
</dbReference>
<accession>A0A315Z659</accession>
<dbReference type="EMBL" id="QGDO01000007">
    <property type="protein sequence ID" value="PWJ38460.1"/>
    <property type="molecule type" value="Genomic_DNA"/>
</dbReference>
<dbReference type="GO" id="GO:0010291">
    <property type="term" value="F:beta-carotene 3-hydroxylase activity"/>
    <property type="evidence" value="ECO:0007669"/>
    <property type="project" value="TreeGrafter"/>
</dbReference>
<dbReference type="GO" id="GO:0016119">
    <property type="term" value="P:carotene metabolic process"/>
    <property type="evidence" value="ECO:0007669"/>
    <property type="project" value="TreeGrafter"/>
</dbReference>
<evidence type="ECO:0000256" key="1">
    <source>
        <dbReference type="ARBA" id="ARBA00009324"/>
    </source>
</evidence>
<feature type="transmembrane region" description="Helical" evidence="4">
    <location>
        <begin position="6"/>
        <end position="24"/>
    </location>
</feature>
<dbReference type="PANTHER" id="PTHR31899">
    <property type="entry name" value="BETA-CAROTENE 3-HYDROXYLASE 1, CHLOROPLASTIC"/>
    <property type="match status" value="1"/>
</dbReference>
<dbReference type="Proteomes" id="UP000245535">
    <property type="component" value="Unassembled WGS sequence"/>
</dbReference>
<dbReference type="PANTHER" id="PTHR31899:SF9">
    <property type="entry name" value="BETA-CAROTENE 3-HYDROXYLASE 1, CHLOROPLASTIC"/>
    <property type="match status" value="1"/>
</dbReference>
<organism evidence="6 7">
    <name type="scientific">Sediminitomix flava</name>
    <dbReference type="NCBI Taxonomy" id="379075"/>
    <lineage>
        <taxon>Bacteria</taxon>
        <taxon>Pseudomonadati</taxon>
        <taxon>Bacteroidota</taxon>
        <taxon>Cytophagia</taxon>
        <taxon>Cytophagales</taxon>
        <taxon>Flammeovirgaceae</taxon>
        <taxon>Sediminitomix</taxon>
    </lineage>
</organism>